<gene>
    <name evidence="2" type="ORF">GKZ89_19945</name>
</gene>
<dbReference type="AlphaFoldDB" id="A0A7X2SBA4"/>
<accession>A0A7X2SBA4</accession>
<keyword evidence="1" id="KW-1133">Transmembrane helix</keyword>
<dbReference type="Proteomes" id="UP000434639">
    <property type="component" value="Unassembled WGS sequence"/>
</dbReference>
<comment type="caution">
    <text evidence="2">The sequence shown here is derived from an EMBL/GenBank/DDBJ whole genome shotgun (WGS) entry which is preliminary data.</text>
</comment>
<reference evidence="2 3" key="1">
    <citation type="journal article" date="2017" name="Int. J. Syst. Evol. Microbiol.">
        <title>Bacillus mangrovi sp. nov., isolated from a sediment sample from a mangrove forest.</title>
        <authorList>
            <person name="Gupta V."/>
            <person name="Singh P.K."/>
            <person name="Korpole S."/>
            <person name="Tanuku N.R.S."/>
            <person name="Pinnaka A.K."/>
        </authorList>
    </citation>
    <scope>NUCLEOTIDE SEQUENCE [LARGE SCALE GENOMIC DNA]</scope>
    <source>
        <strain evidence="2 3">KCTC 33872</strain>
    </source>
</reference>
<keyword evidence="1" id="KW-0472">Membrane</keyword>
<evidence type="ECO:0000256" key="1">
    <source>
        <dbReference type="SAM" id="Phobius"/>
    </source>
</evidence>
<dbReference type="EMBL" id="WMIB01000036">
    <property type="protein sequence ID" value="MTH55671.1"/>
    <property type="molecule type" value="Genomic_DNA"/>
</dbReference>
<proteinExistence type="predicted"/>
<keyword evidence="3" id="KW-1185">Reference proteome</keyword>
<evidence type="ECO:0000313" key="2">
    <source>
        <dbReference type="EMBL" id="MTH55671.1"/>
    </source>
</evidence>
<evidence type="ECO:0000313" key="3">
    <source>
        <dbReference type="Proteomes" id="UP000434639"/>
    </source>
</evidence>
<dbReference type="OrthoDB" id="849477at2"/>
<keyword evidence="1" id="KW-0812">Transmembrane</keyword>
<name>A0A7X2SBA4_9BACI</name>
<organism evidence="2 3">
    <name type="scientific">Metabacillus mangrovi</name>
    <dbReference type="NCBI Taxonomy" id="1491830"/>
    <lineage>
        <taxon>Bacteria</taxon>
        <taxon>Bacillati</taxon>
        <taxon>Bacillota</taxon>
        <taxon>Bacilli</taxon>
        <taxon>Bacillales</taxon>
        <taxon>Bacillaceae</taxon>
        <taxon>Metabacillus</taxon>
    </lineage>
</organism>
<protein>
    <recommendedName>
        <fullName evidence="4">Peptidase M50 domain-containing protein</fullName>
    </recommendedName>
</protein>
<feature type="transmembrane region" description="Helical" evidence="1">
    <location>
        <begin position="82"/>
        <end position="105"/>
    </location>
</feature>
<dbReference type="RefSeq" id="WP_155114169.1">
    <property type="nucleotide sequence ID" value="NZ_WMIB01000036.1"/>
</dbReference>
<sequence>MFELRDVITLLWSLCIVLPVASFVHQLGHTVMAFIFGGRGSFTIGRGKELFTFKNLTVKRLYFLDSFCQYEGLKYDNRMTHALVYGGGALFNLLSVLIVNLLIVLGVFEPHLFFYQFAYFSSYYVIFSLLPVRYSDDHPSDGMAIYEVLRHGRKCDPID</sequence>
<feature type="transmembrane region" description="Helical" evidence="1">
    <location>
        <begin position="112"/>
        <end position="130"/>
    </location>
</feature>
<evidence type="ECO:0008006" key="4">
    <source>
        <dbReference type="Google" id="ProtNLM"/>
    </source>
</evidence>